<dbReference type="InterPro" id="IPR000873">
    <property type="entry name" value="AMP-dep_synth/lig_dom"/>
</dbReference>
<evidence type="ECO:0000256" key="2">
    <source>
        <dbReference type="ARBA" id="ARBA00022598"/>
    </source>
</evidence>
<organism evidence="6">
    <name type="scientific">Verrucosispora sp. MS100047</name>
    <dbReference type="NCBI Taxonomy" id="1410949"/>
    <lineage>
        <taxon>Bacteria</taxon>
        <taxon>Bacillati</taxon>
        <taxon>Actinomycetota</taxon>
        <taxon>Actinomycetes</taxon>
        <taxon>Micromonosporales</taxon>
        <taxon>Micromonosporaceae</taxon>
        <taxon>Micromonospora</taxon>
    </lineage>
</organism>
<dbReference type="Pfam" id="PF00501">
    <property type="entry name" value="AMP-binding"/>
    <property type="match status" value="1"/>
</dbReference>
<comment type="similarity">
    <text evidence="1">Belongs to the ATP-dependent AMP-binding enzyme family.</text>
</comment>
<dbReference type="SUPFAM" id="SSF56801">
    <property type="entry name" value="Acetyl-CoA synthetase-like"/>
    <property type="match status" value="1"/>
</dbReference>
<dbReference type="EMBL" id="KF826648">
    <property type="protein sequence ID" value="AIS85453.1"/>
    <property type="molecule type" value="Genomic_DNA"/>
</dbReference>
<proteinExistence type="inferred from homology"/>
<sequence>MLSDLCRIRADAPDAVAVRTATTRGSWVDTTWAQLSADAMAAARRAGWQAPETPVVLVLDGTAAGIATLLGLLEAGVDIVLLEEQTSHLADPRSAVHLLGADTLIGPPAALTAAGDQFAYRWHYTEYRADTGPAGPHASRSSRIYQLTSGSTGEPRAARQTLPGVLAGAVAYRDLFEVTADDIVLVTVPLPHSYGLAGTLCALLAGATLMTLSRFSIRSVLAGLDEGASVLLGMPMVYRLLSPVLRTRPAPPRLRIALSAGGPMNAAADAEARAALRVPVRQIYGITEAGLVACVPYAVQDWPAGSVGRAAPGVSLRVEAITDPTDQEPAHAEPGTTGRLLVRGPALFEGYAGSDTPHLTPDGYYDTGDMVRLDPDGFLTVLGRKGAFINVGGRKVSPQRVERLLGQHRAVRDVFVFGMERDDGEQEIQAAVVLNPDTGVDEVLAYCRAGALMPYEVPHHLHVLERMPRTGMGKVDRQEVLAATRQPPTPSPITRQESTR</sequence>
<keyword evidence="2" id="KW-0436">Ligase</keyword>
<dbReference type="InterPro" id="IPR020845">
    <property type="entry name" value="AMP-binding_CS"/>
</dbReference>
<dbReference type="Pfam" id="PF13193">
    <property type="entry name" value="AMP-binding_C"/>
    <property type="match status" value="1"/>
</dbReference>
<dbReference type="GO" id="GO:0031956">
    <property type="term" value="F:medium-chain fatty acid-CoA ligase activity"/>
    <property type="evidence" value="ECO:0007669"/>
    <property type="project" value="TreeGrafter"/>
</dbReference>
<evidence type="ECO:0000256" key="3">
    <source>
        <dbReference type="SAM" id="MobiDB-lite"/>
    </source>
</evidence>
<keyword evidence="6" id="KW-0808">Transferase</keyword>
<dbReference type="InterPro" id="IPR042099">
    <property type="entry name" value="ANL_N_sf"/>
</dbReference>
<feature type="domain" description="AMP-binding enzyme C-terminal" evidence="5">
    <location>
        <begin position="401"/>
        <end position="474"/>
    </location>
</feature>
<gene>
    <name evidence="6" type="ORF">VASRM7_215</name>
</gene>
<evidence type="ECO:0000313" key="6">
    <source>
        <dbReference type="EMBL" id="AIS85453.1"/>
    </source>
</evidence>
<dbReference type="GO" id="GO:0032259">
    <property type="term" value="P:methylation"/>
    <property type="evidence" value="ECO:0007669"/>
    <property type="project" value="UniProtKB-KW"/>
</dbReference>
<accession>A0A097CS29</accession>
<dbReference type="Gene3D" id="3.30.300.30">
    <property type="match status" value="1"/>
</dbReference>
<protein>
    <submittedName>
        <fullName evidence="6">Putative methyltransferase</fullName>
    </submittedName>
</protein>
<dbReference type="GO" id="GO:0006631">
    <property type="term" value="P:fatty acid metabolic process"/>
    <property type="evidence" value="ECO:0007669"/>
    <property type="project" value="TreeGrafter"/>
</dbReference>
<name>A0A097CS29_9ACTN</name>
<feature type="domain" description="AMP-dependent synthetase/ligase" evidence="4">
    <location>
        <begin position="12"/>
        <end position="351"/>
    </location>
</feature>
<dbReference type="PROSITE" id="PS00455">
    <property type="entry name" value="AMP_BINDING"/>
    <property type="match status" value="1"/>
</dbReference>
<dbReference type="InterPro" id="IPR025110">
    <property type="entry name" value="AMP-bd_C"/>
</dbReference>
<reference evidence="6" key="1">
    <citation type="journal article" date="2016" name="Appl. Microbiol. Biotechnol.">
        <title>Anti-MRSA and anti-TB metabolites from marine-derived Verrucosispora sp. MS100047.</title>
        <authorList>
            <person name="Huang P."/>
            <person name="Xie F."/>
            <person name="Ren B."/>
            <person name="Wang Q."/>
            <person name="Wang J."/>
            <person name="Wang Q."/>
            <person name="Abdel-Mageed W.M."/>
            <person name="Liu M."/>
            <person name="Han J."/>
            <person name="Oyeleye A."/>
            <person name="Shen J."/>
            <person name="Song F."/>
            <person name="Dai H."/>
            <person name="Liu X."/>
            <person name="Zhang L."/>
        </authorList>
    </citation>
    <scope>NUCLEOTIDE SEQUENCE</scope>
    <source>
        <strain evidence="6">MS100047</strain>
    </source>
</reference>
<evidence type="ECO:0000256" key="1">
    <source>
        <dbReference type="ARBA" id="ARBA00006432"/>
    </source>
</evidence>
<dbReference type="CDD" id="cd04433">
    <property type="entry name" value="AFD_class_I"/>
    <property type="match status" value="1"/>
</dbReference>
<dbReference type="PANTHER" id="PTHR43201">
    <property type="entry name" value="ACYL-COA SYNTHETASE"/>
    <property type="match status" value="1"/>
</dbReference>
<dbReference type="PANTHER" id="PTHR43201:SF5">
    <property type="entry name" value="MEDIUM-CHAIN ACYL-COA LIGASE ACSF2, MITOCHONDRIAL"/>
    <property type="match status" value="1"/>
</dbReference>
<dbReference type="AlphaFoldDB" id="A0A097CS29"/>
<dbReference type="InterPro" id="IPR045851">
    <property type="entry name" value="AMP-bd_C_sf"/>
</dbReference>
<dbReference type="GO" id="GO:0008168">
    <property type="term" value="F:methyltransferase activity"/>
    <property type="evidence" value="ECO:0007669"/>
    <property type="project" value="UniProtKB-KW"/>
</dbReference>
<evidence type="ECO:0000259" key="4">
    <source>
        <dbReference type="Pfam" id="PF00501"/>
    </source>
</evidence>
<evidence type="ECO:0000259" key="5">
    <source>
        <dbReference type="Pfam" id="PF13193"/>
    </source>
</evidence>
<dbReference type="Gene3D" id="3.40.50.12780">
    <property type="entry name" value="N-terminal domain of ligase-like"/>
    <property type="match status" value="1"/>
</dbReference>
<keyword evidence="6" id="KW-0489">Methyltransferase</keyword>
<feature type="region of interest" description="Disordered" evidence="3">
    <location>
        <begin position="481"/>
        <end position="500"/>
    </location>
</feature>